<evidence type="ECO:0000256" key="2">
    <source>
        <dbReference type="ARBA" id="ARBA00004864"/>
    </source>
</evidence>
<keyword evidence="9 12" id="KW-0560">Oxidoreductase</keyword>
<dbReference type="GO" id="GO:0005829">
    <property type="term" value="C:cytosol"/>
    <property type="evidence" value="ECO:0007669"/>
    <property type="project" value="TreeGrafter"/>
</dbReference>
<dbReference type="Gene3D" id="6.10.240.10">
    <property type="match status" value="1"/>
</dbReference>
<dbReference type="GO" id="GO:0000287">
    <property type="term" value="F:magnesium ion binding"/>
    <property type="evidence" value="ECO:0007669"/>
    <property type="project" value="UniProtKB-UniRule"/>
</dbReference>
<feature type="binding site" evidence="12 13">
    <location>
        <position position="259"/>
    </location>
    <ligand>
        <name>substrate</name>
    </ligand>
</feature>
<comment type="pathway">
    <text evidence="3 12">Amino-acid biosynthesis; L-isoleucine biosynthesis; L-isoleucine from 2-oxobutanoate: step 2/4.</text>
</comment>
<dbReference type="HAMAP" id="MF_00435">
    <property type="entry name" value="IlvC"/>
    <property type="match status" value="1"/>
</dbReference>
<feature type="binding site" evidence="12 13">
    <location>
        <position position="198"/>
    </location>
    <ligand>
        <name>Mg(2+)</name>
        <dbReference type="ChEBI" id="CHEBI:18420"/>
        <label>2</label>
    </ligand>
</feature>
<dbReference type="NCBIfam" id="TIGR00465">
    <property type="entry name" value="ilvC"/>
    <property type="match status" value="1"/>
</dbReference>
<dbReference type="InterPro" id="IPR036291">
    <property type="entry name" value="NAD(P)-bd_dom_sf"/>
</dbReference>
<feature type="active site" evidence="12">
    <location>
        <position position="114"/>
    </location>
</feature>
<evidence type="ECO:0000256" key="8">
    <source>
        <dbReference type="ARBA" id="ARBA00022857"/>
    </source>
</evidence>
<comment type="caution">
    <text evidence="12">Lacks conserved residue(s) required for the propagation of feature annotation.</text>
</comment>
<keyword evidence="17" id="KW-1185">Reference proteome</keyword>
<dbReference type="InterPro" id="IPR000506">
    <property type="entry name" value="KARI_C"/>
</dbReference>
<evidence type="ECO:0000256" key="7">
    <source>
        <dbReference type="ARBA" id="ARBA00022842"/>
    </source>
</evidence>
<dbReference type="SUPFAM" id="SSF51735">
    <property type="entry name" value="NAD(P)-binding Rossmann-fold domains"/>
    <property type="match status" value="1"/>
</dbReference>
<evidence type="ECO:0000256" key="9">
    <source>
        <dbReference type="ARBA" id="ARBA00023002"/>
    </source>
</evidence>
<dbReference type="GO" id="GO:0050661">
    <property type="term" value="F:NADP binding"/>
    <property type="evidence" value="ECO:0007669"/>
    <property type="project" value="InterPro"/>
</dbReference>
<feature type="binding site" evidence="12">
    <location>
        <position position="59"/>
    </location>
    <ligand>
        <name>NADP(+)</name>
        <dbReference type="ChEBI" id="CHEBI:58349"/>
    </ligand>
</feature>
<dbReference type="GO" id="GO:0004455">
    <property type="term" value="F:ketol-acid reductoisomerase activity"/>
    <property type="evidence" value="ECO:0007669"/>
    <property type="project" value="UniProtKB-UniRule"/>
</dbReference>
<feature type="binding site" evidence="12">
    <location>
        <position position="140"/>
    </location>
    <ligand>
        <name>NADP(+)</name>
        <dbReference type="ChEBI" id="CHEBI:58349"/>
    </ligand>
</feature>
<dbReference type="Pfam" id="PF01450">
    <property type="entry name" value="KARI_C"/>
    <property type="match status" value="1"/>
</dbReference>
<comment type="pathway">
    <text evidence="2 12">Amino-acid biosynthesis; L-valine biosynthesis; L-valine from pyruvate: step 2/4.</text>
</comment>
<dbReference type="UniPathway" id="UPA00049">
    <property type="reaction ID" value="UER00060"/>
</dbReference>
<dbReference type="NCBIfam" id="NF009940">
    <property type="entry name" value="PRK13403.1"/>
    <property type="match status" value="1"/>
</dbReference>
<keyword evidence="7 12" id="KW-0460">Magnesium</keyword>
<dbReference type="EMBL" id="BMZH01000007">
    <property type="protein sequence ID" value="GHA96583.1"/>
    <property type="molecule type" value="Genomic_DNA"/>
</dbReference>
<dbReference type="InterPro" id="IPR013116">
    <property type="entry name" value="KARI_N"/>
</dbReference>
<comment type="similarity">
    <text evidence="4 12 13">Belongs to the ketol-acid reductoisomerase family.</text>
</comment>
<keyword evidence="5 12" id="KW-0028">Amino-acid biosynthesis</keyword>
<dbReference type="RefSeq" id="WP_267904673.1">
    <property type="nucleotide sequence ID" value="NZ_BMZH01000007.1"/>
</dbReference>
<feature type="domain" description="KARI N-terminal Rossmann" evidence="14">
    <location>
        <begin position="8"/>
        <end position="189"/>
    </location>
</feature>
<dbReference type="InterPro" id="IPR014359">
    <property type="entry name" value="KARI_prok"/>
</dbReference>
<feature type="binding site" evidence="12 13">
    <location>
        <position position="234"/>
    </location>
    <ligand>
        <name>Mg(2+)</name>
        <dbReference type="ChEBI" id="CHEBI:18420"/>
        <label>2</label>
    </ligand>
</feature>
<keyword evidence="10 12" id="KW-0100">Branched-chain amino acid biosynthesis</keyword>
<dbReference type="GO" id="GO:0009097">
    <property type="term" value="P:isoleucine biosynthetic process"/>
    <property type="evidence" value="ECO:0007669"/>
    <property type="project" value="UniProtKB-UniRule"/>
</dbReference>
<dbReference type="PANTHER" id="PTHR21371">
    <property type="entry name" value="KETOL-ACID REDUCTOISOMERASE, MITOCHONDRIAL"/>
    <property type="match status" value="1"/>
</dbReference>
<dbReference type="GO" id="GO:0009099">
    <property type="term" value="P:L-valine biosynthetic process"/>
    <property type="evidence" value="ECO:0007669"/>
    <property type="project" value="UniProtKB-UniRule"/>
</dbReference>
<protein>
    <recommendedName>
        <fullName evidence="12">Ketol-acid reductoisomerase (NADP(+))</fullName>
        <shortName evidence="12">KARI</shortName>
        <ecNumber evidence="12">1.1.1.86</ecNumber>
    </recommendedName>
    <alternativeName>
        <fullName evidence="12">Acetohydroxy-acid isomeroreductase</fullName>
        <shortName evidence="12">AHIR</shortName>
    </alternativeName>
    <alternativeName>
        <fullName evidence="12">Alpha-keto-beta-hydroxylacyl reductoisomerase</fullName>
    </alternativeName>
</protein>
<dbReference type="AlphaFoldDB" id="A0A8J3CR25"/>
<proteinExistence type="inferred from homology"/>
<evidence type="ECO:0000256" key="4">
    <source>
        <dbReference type="ARBA" id="ARBA00010318"/>
    </source>
</evidence>
<feature type="binding site" evidence="12">
    <location>
        <position position="57"/>
    </location>
    <ligand>
        <name>NADP(+)</name>
        <dbReference type="ChEBI" id="CHEBI:58349"/>
    </ligand>
</feature>
<feature type="binding site" evidence="12">
    <location>
        <begin position="31"/>
        <end position="34"/>
    </location>
    <ligand>
        <name>NADP(+)</name>
        <dbReference type="ChEBI" id="CHEBI:58349"/>
    </ligand>
</feature>
<feature type="binding site" evidence="12 13">
    <location>
        <position position="202"/>
    </location>
    <ligand>
        <name>Mg(2+)</name>
        <dbReference type="ChEBI" id="CHEBI:18420"/>
        <label>1</label>
    </ligand>
</feature>
<comment type="function">
    <text evidence="1 12">Involved in the biosynthesis of branched-chain amino acids (BCAA). Catalyzes an alkyl-migration followed by a ketol-acid reduction of (S)-2-acetolactate (S2AL) to yield (R)-2,3-dihydroxy-isovalerate. In the isomerase reaction, S2AL is rearranged via a Mg-dependent methyl migration to produce 3-hydroxy-3-methyl-2-ketobutyrate (HMKB). In the reductase reaction, this 2-ketoacid undergoes a metal-dependent reduction by NADPH to yield (R)-2,3-dihydroxy-isovalerate.</text>
</comment>
<dbReference type="PIRSF" id="PIRSF000116">
    <property type="entry name" value="IlvC_gammaproteo"/>
    <property type="match status" value="1"/>
</dbReference>
<evidence type="ECO:0000256" key="5">
    <source>
        <dbReference type="ARBA" id="ARBA00022605"/>
    </source>
</evidence>
<comment type="catalytic activity">
    <reaction evidence="12">
        <text>(2R,3R)-2,3-dihydroxy-3-methylpentanoate + NADP(+) = (S)-2-ethyl-2-hydroxy-3-oxobutanoate + NADPH + H(+)</text>
        <dbReference type="Rhea" id="RHEA:13493"/>
        <dbReference type="ChEBI" id="CHEBI:15378"/>
        <dbReference type="ChEBI" id="CHEBI:49256"/>
        <dbReference type="ChEBI" id="CHEBI:49258"/>
        <dbReference type="ChEBI" id="CHEBI:57783"/>
        <dbReference type="ChEBI" id="CHEBI:58349"/>
        <dbReference type="EC" id="1.1.1.86"/>
    </reaction>
</comment>
<gene>
    <name evidence="12 16" type="primary">ilvC</name>
    <name evidence="16" type="ORF">GCM10009069_19520</name>
</gene>
<name>A0A8J3CR25_9PROT</name>
<dbReference type="InterPro" id="IPR008927">
    <property type="entry name" value="6-PGluconate_DH-like_C_sf"/>
</dbReference>
<dbReference type="FunFam" id="3.40.50.720:FF:000023">
    <property type="entry name" value="Ketol-acid reductoisomerase (NADP(+))"/>
    <property type="match status" value="1"/>
</dbReference>
<accession>A0A8J3CR25</accession>
<comment type="caution">
    <text evidence="16">The sequence shown here is derived from an EMBL/GenBank/DDBJ whole genome shotgun (WGS) entry which is preliminary data.</text>
</comment>
<dbReference type="Gene3D" id="3.40.50.720">
    <property type="entry name" value="NAD(P)-binding Rossmann-like Domain"/>
    <property type="match status" value="1"/>
</dbReference>
<evidence type="ECO:0000256" key="12">
    <source>
        <dbReference type="HAMAP-Rule" id="MF_00435"/>
    </source>
</evidence>
<evidence type="ECO:0000256" key="6">
    <source>
        <dbReference type="ARBA" id="ARBA00022723"/>
    </source>
</evidence>
<dbReference type="InterPro" id="IPR013023">
    <property type="entry name" value="KARI"/>
</dbReference>
<sequence length="346" mass="37486">MSSQPNKIEIFYDADCDLDIIKGKRVAVLGYGSQGRAHALNLKDSGVDVVVGLKTTSATNKKVKSDGLESLATADAVKGADVVMVLTPDEWQAKIYRDDIEPNIKEGATLAFGHGFAVHYGQVVARRDLDVIMIAPKAPGHTVRNEFTQGRGIPDLIAVAQDANGGAALEIAKSYASAIGGGRTAIIYTTFKDETETDLFGEQAVLCGGIVELIKMGFETLTEAGYPPELAYFECLHETKLIVDLIYEGGIANMNYSISNNAEFGEYVTGEAVVNDSSRAAMRKCLKEIQDGTYAKNFIMEGAMGYPSMTARRRNMAEHQIEQIGGELRGMMPWIAANKIIDKDKN</sequence>
<dbReference type="SUPFAM" id="SSF48179">
    <property type="entry name" value="6-phosphogluconate dehydrogenase C-terminal domain-like"/>
    <property type="match status" value="1"/>
</dbReference>
<feature type="binding site" evidence="12 13">
    <location>
        <position position="238"/>
    </location>
    <ligand>
        <name>Mg(2+)</name>
        <dbReference type="ChEBI" id="CHEBI:18420"/>
        <label>2</label>
    </ligand>
</feature>
<dbReference type="PROSITE" id="PS51851">
    <property type="entry name" value="KARI_C"/>
    <property type="match status" value="1"/>
</dbReference>
<organism evidence="16 17">
    <name type="scientific">Algimonas arctica</name>
    <dbReference type="NCBI Taxonomy" id="1479486"/>
    <lineage>
        <taxon>Bacteria</taxon>
        <taxon>Pseudomonadati</taxon>
        <taxon>Pseudomonadota</taxon>
        <taxon>Alphaproteobacteria</taxon>
        <taxon>Maricaulales</taxon>
        <taxon>Robiginitomaculaceae</taxon>
        <taxon>Algimonas</taxon>
    </lineage>
</organism>
<comment type="cofactor">
    <cofactor evidence="12">
        <name>Mg(2+)</name>
        <dbReference type="ChEBI" id="CHEBI:18420"/>
    </cofactor>
    <text evidence="12">Binds 2 magnesium ions per subunit.</text>
</comment>
<dbReference type="UniPathway" id="UPA00047">
    <property type="reaction ID" value="UER00056"/>
</dbReference>
<reference evidence="16" key="1">
    <citation type="journal article" date="2014" name="Int. J. Syst. Evol. Microbiol.">
        <title>Complete genome sequence of Corynebacterium casei LMG S-19264T (=DSM 44701T), isolated from a smear-ripened cheese.</title>
        <authorList>
            <consortium name="US DOE Joint Genome Institute (JGI-PGF)"/>
            <person name="Walter F."/>
            <person name="Albersmeier A."/>
            <person name="Kalinowski J."/>
            <person name="Ruckert C."/>
        </authorList>
    </citation>
    <scope>NUCLEOTIDE SEQUENCE</scope>
    <source>
        <strain evidence="16">KCTC 32513</strain>
    </source>
</reference>
<evidence type="ECO:0000313" key="16">
    <source>
        <dbReference type="EMBL" id="GHA96583.1"/>
    </source>
</evidence>
<evidence type="ECO:0000256" key="13">
    <source>
        <dbReference type="PROSITE-ProRule" id="PRU01198"/>
    </source>
</evidence>
<dbReference type="EC" id="1.1.1.86" evidence="12"/>
<dbReference type="Pfam" id="PF07991">
    <property type="entry name" value="KARI_N"/>
    <property type="match status" value="1"/>
</dbReference>
<feature type="binding site" evidence="12 13">
    <location>
        <position position="198"/>
    </location>
    <ligand>
        <name>Mg(2+)</name>
        <dbReference type="ChEBI" id="CHEBI:18420"/>
        <label>1</label>
    </ligand>
</feature>
<dbReference type="PANTHER" id="PTHR21371:SF1">
    <property type="entry name" value="KETOL-ACID REDUCTOISOMERASE, MITOCHONDRIAL"/>
    <property type="match status" value="1"/>
</dbReference>
<comment type="catalytic activity">
    <reaction evidence="11 12">
        <text>(2R)-2,3-dihydroxy-3-methylbutanoate + NADP(+) = (2S)-2-acetolactate + NADPH + H(+)</text>
        <dbReference type="Rhea" id="RHEA:22068"/>
        <dbReference type="ChEBI" id="CHEBI:15378"/>
        <dbReference type="ChEBI" id="CHEBI:49072"/>
        <dbReference type="ChEBI" id="CHEBI:57783"/>
        <dbReference type="ChEBI" id="CHEBI:58349"/>
        <dbReference type="ChEBI" id="CHEBI:58476"/>
        <dbReference type="EC" id="1.1.1.86"/>
    </reaction>
</comment>
<feature type="binding site" evidence="12">
    <location>
        <position position="54"/>
    </location>
    <ligand>
        <name>NADP(+)</name>
        <dbReference type="ChEBI" id="CHEBI:58349"/>
    </ligand>
</feature>
<dbReference type="Proteomes" id="UP000634004">
    <property type="component" value="Unassembled WGS sequence"/>
</dbReference>
<evidence type="ECO:0000256" key="11">
    <source>
        <dbReference type="ARBA" id="ARBA00049021"/>
    </source>
</evidence>
<evidence type="ECO:0000256" key="1">
    <source>
        <dbReference type="ARBA" id="ARBA00002172"/>
    </source>
</evidence>
<evidence type="ECO:0000313" key="17">
    <source>
        <dbReference type="Proteomes" id="UP000634004"/>
    </source>
</evidence>
<keyword evidence="8 12" id="KW-0521">NADP</keyword>
<evidence type="ECO:0000256" key="3">
    <source>
        <dbReference type="ARBA" id="ARBA00004885"/>
    </source>
</evidence>
<dbReference type="PROSITE" id="PS51850">
    <property type="entry name" value="KARI_N"/>
    <property type="match status" value="1"/>
</dbReference>
<feature type="domain" description="KARI C-terminal knotted" evidence="15">
    <location>
        <begin position="190"/>
        <end position="335"/>
    </location>
</feature>
<reference evidence="16" key="2">
    <citation type="submission" date="2020-09" db="EMBL/GenBank/DDBJ databases">
        <authorList>
            <person name="Sun Q."/>
            <person name="Kim S."/>
        </authorList>
    </citation>
    <scope>NUCLEOTIDE SEQUENCE</scope>
    <source>
        <strain evidence="16">KCTC 32513</strain>
    </source>
</reference>
<evidence type="ECO:0000256" key="10">
    <source>
        <dbReference type="ARBA" id="ARBA00023304"/>
    </source>
</evidence>
<evidence type="ECO:0000259" key="15">
    <source>
        <dbReference type="PROSITE" id="PS51851"/>
    </source>
</evidence>
<evidence type="ECO:0000259" key="14">
    <source>
        <dbReference type="PROSITE" id="PS51850"/>
    </source>
</evidence>
<keyword evidence="6 12" id="KW-0479">Metal-binding</keyword>
<dbReference type="NCBIfam" id="NF004017">
    <property type="entry name" value="PRK05479.1"/>
    <property type="match status" value="1"/>
</dbReference>